<dbReference type="AlphaFoldDB" id="A0A922NT03"/>
<accession>A0A922NT03</accession>
<proteinExistence type="predicted"/>
<feature type="transmembrane region" description="Helical" evidence="1">
    <location>
        <begin position="121"/>
        <end position="139"/>
    </location>
</feature>
<keyword evidence="1" id="KW-0472">Membrane</keyword>
<sequence length="211" mass="23568">GAVQFGLAVLFGALVIGQQSGLLNVHVTNLLHSLFPNNQFITTWQPSIAPPLVEESLKLLLAMTILYLSGHQDFWQAVLIGGGVGLGFQLSEDYVYILGAMIEKTHRPLEQAILRFETAYAGHWLLTAMFTGACALLLYYHKSDRPKAMPIWLVSPIILHILWNNPLIDNNTPMKIGITILSWALLIHFCLQNHRTTFLPKGKVSPLQEMD</sequence>
<feature type="non-terminal residue" evidence="2">
    <location>
        <position position="1"/>
    </location>
</feature>
<keyword evidence="1" id="KW-1133">Transmembrane helix</keyword>
<dbReference type="PANTHER" id="PTHR36844">
    <property type="entry name" value="PROTEASE PRSW"/>
    <property type="match status" value="1"/>
</dbReference>
<keyword evidence="1" id="KW-0812">Transmembrane</keyword>
<reference evidence="2 3" key="1">
    <citation type="journal article" date="2014" name="Int. J. Syst. Evol. Microbiol.">
        <title>Phylogenomics and the dynamic genome evolution of the genus Streptococcus.</title>
        <authorList>
            <consortium name="The Broad Institute Genome Sequencing Platform"/>
            <person name="Richards V.P."/>
            <person name="Palmer S.R."/>
            <person name="Pavinski Bitar P.D."/>
            <person name="Qin X."/>
            <person name="Weinstock G.M."/>
            <person name="Highlander S.K."/>
            <person name="Town C.D."/>
            <person name="Burne R.A."/>
            <person name="Stanhope M.J."/>
        </authorList>
    </citation>
    <scope>NUCLEOTIDE SEQUENCE [LARGE SCALE GENOMIC DNA]</scope>
    <source>
        <strain evidence="2 3">CECT 5772</strain>
    </source>
</reference>
<evidence type="ECO:0000313" key="3">
    <source>
        <dbReference type="Proteomes" id="UP000028704"/>
    </source>
</evidence>
<dbReference type="PANTHER" id="PTHR36844:SF1">
    <property type="entry name" value="PROTEASE PRSW"/>
    <property type="match status" value="1"/>
</dbReference>
<dbReference type="InterPro" id="IPR026898">
    <property type="entry name" value="PrsW"/>
</dbReference>
<protein>
    <submittedName>
        <fullName evidence="2">Membrane protein</fullName>
    </submittedName>
</protein>
<organism evidence="2 3">
    <name type="scientific">Streptococcus equi subsp. ruminatorum CECT 5772</name>
    <dbReference type="NCBI Taxonomy" id="1051981"/>
    <lineage>
        <taxon>Bacteria</taxon>
        <taxon>Bacillati</taxon>
        <taxon>Bacillota</taxon>
        <taxon>Bacilli</taxon>
        <taxon>Lactobacillales</taxon>
        <taxon>Streptococcaceae</taxon>
        <taxon>Streptococcus</taxon>
    </lineage>
</organism>
<comment type="caution">
    <text evidence="2">The sequence shown here is derived from an EMBL/GenBank/DDBJ whole genome shotgun (WGS) entry which is preliminary data.</text>
</comment>
<name>A0A922NT03_9STRE</name>
<dbReference type="GO" id="GO:0008233">
    <property type="term" value="F:peptidase activity"/>
    <property type="evidence" value="ECO:0007669"/>
    <property type="project" value="InterPro"/>
</dbReference>
<dbReference type="Proteomes" id="UP000028704">
    <property type="component" value="Unassembled WGS sequence"/>
</dbReference>
<evidence type="ECO:0000256" key="1">
    <source>
        <dbReference type="SAM" id="Phobius"/>
    </source>
</evidence>
<dbReference type="EMBL" id="AWEX01000107">
    <property type="protein sequence ID" value="KED03516.1"/>
    <property type="molecule type" value="Genomic_DNA"/>
</dbReference>
<gene>
    <name evidence="2" type="ORF">CECT5772_10282</name>
</gene>
<evidence type="ECO:0000313" key="2">
    <source>
        <dbReference type="EMBL" id="KED03516.1"/>
    </source>
</evidence>
<dbReference type="RefSeq" id="WP_037582059.1">
    <property type="nucleotide sequence ID" value="NZ_AWEX01000107.1"/>
</dbReference>
<feature type="transmembrane region" description="Helical" evidence="1">
    <location>
        <begin position="151"/>
        <end position="168"/>
    </location>
</feature>
<dbReference type="Pfam" id="PF13367">
    <property type="entry name" value="PrsW-protease"/>
    <property type="match status" value="1"/>
</dbReference>